<comment type="caution">
    <text evidence="9">The sequence shown here is derived from an EMBL/GenBank/DDBJ whole genome shotgun (WGS) entry which is preliminary data.</text>
</comment>
<dbReference type="AlphaFoldDB" id="A0A397G140"/>
<gene>
    <name evidence="9" type="ORF">DYB31_002429</name>
</gene>
<dbReference type="PROSITE" id="PS51892">
    <property type="entry name" value="SUBTILASE"/>
    <property type="match status" value="2"/>
</dbReference>
<dbReference type="Proteomes" id="UP000266196">
    <property type="component" value="Unassembled WGS sequence"/>
</dbReference>
<comment type="catalytic activity">
    <reaction evidence="5">
        <text>Hydrolysis of proteins with broad specificity for peptide bonds, and a preference for a large uncharged residue in P1. Hydrolyzes peptide amides.</text>
        <dbReference type="EC" id="3.4.21.62"/>
    </reaction>
</comment>
<dbReference type="InterPro" id="IPR036852">
    <property type="entry name" value="Peptidase_S8/S53_dom_sf"/>
</dbReference>
<dbReference type="GO" id="GO:0006508">
    <property type="term" value="P:proteolysis"/>
    <property type="evidence" value="ECO:0007669"/>
    <property type="project" value="UniProtKB-KW"/>
</dbReference>
<dbReference type="InterPro" id="IPR000209">
    <property type="entry name" value="Peptidase_S8/S53_dom"/>
</dbReference>
<comment type="caution">
    <text evidence="7">Lacks conserved residue(s) required for the propagation of feature annotation.</text>
</comment>
<dbReference type="VEuPathDB" id="FungiDB:H257_16127"/>
<dbReference type="VEuPathDB" id="FungiDB:H257_16126"/>
<dbReference type="InterPro" id="IPR050131">
    <property type="entry name" value="Peptidase_S8_subtilisin-like"/>
</dbReference>
<dbReference type="PRINTS" id="PR00723">
    <property type="entry name" value="SUBTILISIN"/>
</dbReference>
<evidence type="ECO:0000259" key="8">
    <source>
        <dbReference type="SMART" id="SM00198"/>
    </source>
</evidence>
<dbReference type="InterPro" id="IPR023828">
    <property type="entry name" value="Peptidase_S8_Ser-AS"/>
</dbReference>
<comment type="similarity">
    <text evidence="1 7">Belongs to the peptidase S8 family.</text>
</comment>
<protein>
    <recommendedName>
        <fullName evidence="6">subtilisin</fullName>
        <ecNumber evidence="6">3.4.21.62</ecNumber>
    </recommendedName>
</protein>
<reference evidence="9 10" key="1">
    <citation type="submission" date="2018-08" db="EMBL/GenBank/DDBJ databases">
        <title>Aphanomyces genome sequencing and annotation.</title>
        <authorList>
            <person name="Minardi D."/>
            <person name="Oidtmann B."/>
            <person name="Van Der Giezen M."/>
            <person name="Studholme D.J."/>
        </authorList>
    </citation>
    <scope>NUCLEOTIDE SEQUENCE [LARGE SCALE GENOMIC DNA]</scope>
    <source>
        <strain evidence="9 10">197901</strain>
    </source>
</reference>
<dbReference type="PROSITE" id="PS00138">
    <property type="entry name" value="SUBTILASE_SER"/>
    <property type="match status" value="1"/>
</dbReference>
<dbReference type="Gene3D" id="3.40.50.200">
    <property type="entry name" value="Peptidase S8/S53 domain"/>
    <property type="match status" value="2"/>
</dbReference>
<accession>A0A397G140</accession>
<evidence type="ECO:0000256" key="3">
    <source>
        <dbReference type="ARBA" id="ARBA00022801"/>
    </source>
</evidence>
<evidence type="ECO:0000256" key="7">
    <source>
        <dbReference type="PROSITE-ProRule" id="PRU01240"/>
    </source>
</evidence>
<evidence type="ECO:0000256" key="5">
    <source>
        <dbReference type="ARBA" id="ARBA00023529"/>
    </source>
</evidence>
<keyword evidence="3 7" id="KW-0378">Hydrolase</keyword>
<dbReference type="EMBL" id="QUTE01001675">
    <property type="protein sequence ID" value="RHZ41142.1"/>
    <property type="molecule type" value="Genomic_DNA"/>
</dbReference>
<dbReference type="SMART" id="SM00198">
    <property type="entry name" value="SCP"/>
    <property type="match status" value="1"/>
</dbReference>
<feature type="active site" description="Charge relay system" evidence="7">
    <location>
        <position position="212"/>
    </location>
</feature>
<organism evidence="9 10">
    <name type="scientific">Aphanomyces astaci</name>
    <name type="common">Crayfish plague agent</name>
    <dbReference type="NCBI Taxonomy" id="112090"/>
    <lineage>
        <taxon>Eukaryota</taxon>
        <taxon>Sar</taxon>
        <taxon>Stramenopiles</taxon>
        <taxon>Oomycota</taxon>
        <taxon>Saprolegniomycetes</taxon>
        <taxon>Saprolegniales</taxon>
        <taxon>Verrucalvaceae</taxon>
        <taxon>Aphanomyces</taxon>
    </lineage>
</organism>
<evidence type="ECO:0000313" key="9">
    <source>
        <dbReference type="EMBL" id="RHZ41142.1"/>
    </source>
</evidence>
<dbReference type="Gene3D" id="3.40.33.10">
    <property type="entry name" value="CAP"/>
    <property type="match status" value="1"/>
</dbReference>
<dbReference type="Pfam" id="PF00082">
    <property type="entry name" value="Peptidase_S8"/>
    <property type="match status" value="2"/>
</dbReference>
<dbReference type="InterPro" id="IPR014044">
    <property type="entry name" value="CAP_dom"/>
</dbReference>
<evidence type="ECO:0000256" key="2">
    <source>
        <dbReference type="ARBA" id="ARBA00022670"/>
    </source>
</evidence>
<dbReference type="VEuPathDB" id="FungiDB:H257_05698"/>
<dbReference type="SUPFAM" id="SSF52743">
    <property type="entry name" value="Subtilisin-like"/>
    <property type="match status" value="2"/>
</dbReference>
<evidence type="ECO:0000256" key="1">
    <source>
        <dbReference type="ARBA" id="ARBA00011073"/>
    </source>
</evidence>
<dbReference type="InterPro" id="IPR035940">
    <property type="entry name" value="CAP_sf"/>
</dbReference>
<evidence type="ECO:0000313" key="10">
    <source>
        <dbReference type="Proteomes" id="UP000266196"/>
    </source>
</evidence>
<proteinExistence type="inferred from homology"/>
<dbReference type="SUPFAM" id="SSF55797">
    <property type="entry name" value="PR-1-like"/>
    <property type="match status" value="1"/>
</dbReference>
<feature type="active site" description="Charge relay system" evidence="7">
    <location>
        <position position="175"/>
    </location>
</feature>
<dbReference type="EC" id="3.4.21.62" evidence="6"/>
<sequence length="958" mass="100926">MVHARYAALAATAAMGHAKISAQVHRELQAGGTAQDLVVNFRRVDIEALVLPESTNYVHQLVQTLSDHSNKSKQVVADLLGARVESACEDKFFYIDNTYFPCDKLTEAQVRNLAASPHVASIAKAAVMELSPVQSTSNNATVIATANQWGVDKISSPLAWAKGKRGAGVVVANIDTGVRQSHNAVKNNWRADFGWYDPSGGASVTPKDYQGHGSHTMGTIVGQVNGIGVAPDAKWIACVGCSSSSCAQADLTACAQWLLCPTNSQGVQDCTKAPHVINNSWGSTNGQATWFLPMVAAWRAAGIIPVFSNGNSGSVCGTVGSPGMSPDVIGVGASDASDELAYFSSRGPTYDNRIKPDISAPGTDIVSIDFNTDNGYAYMSGTSMAAPHVTGAVAIYLSANPGASYAQVYAALTGSVDKGSLTPNNQNCGGVSDSTYPNNNYGYAKISAQVHRELLVEGVVQEVVVNFVSVNFDSMVLLDASDAYRSGLVDALIAQSKKAKRVVDNVLGIRINGHCDKFFYIDNTFFPCGSLTTNEIRALANSPSVQTISKAVVARVNPLKVTAFESDAAAAAANQWGVDKIQASAVWATNATGTGIVVANIDTGVRLTHEAVSSNWRSDFGWFDPDAGSTTPSDSNGHGTHVMGTIAGQVNGIGVAPGAKWIACLGCPNSSCPQATLTACAQWLLCPTDALGNKDCTKAPHVINNSWGSTDGASTWFEPSISAWRAAGIIPVFSNGNSGNDCGTVGSPGMSPQVIAVGATDSTDGLAYFSSRGPTYDNRIKPDLAAPGVNIVSAYAATDTTYAYINLKHQLLFQTNKIRAVHSIGSVTWNDGLAIQMQAWADACPGFQHGGPSGWQNLATYDRCGLQECMAIAGAAWLWYDQEETLWNYDTNQCSTGAWADCGHFSNMMSPQVSSMACGWSECGNGNYVWCNYVTPVMYPQVPLSTISKEQLAASLVG</sequence>
<dbReference type="InterPro" id="IPR015500">
    <property type="entry name" value="Peptidase_S8_subtilisin-rel"/>
</dbReference>
<evidence type="ECO:0000256" key="6">
    <source>
        <dbReference type="ARBA" id="ARBA00023619"/>
    </source>
</evidence>
<dbReference type="CDD" id="cd05380">
    <property type="entry name" value="CAP_euk"/>
    <property type="match status" value="1"/>
</dbReference>
<dbReference type="PANTHER" id="PTHR43806:SF67">
    <property type="entry name" value="EGF-LIKE DOMAIN-CONTAINING PROTEIN"/>
    <property type="match status" value="1"/>
</dbReference>
<dbReference type="GO" id="GO:0004252">
    <property type="term" value="F:serine-type endopeptidase activity"/>
    <property type="evidence" value="ECO:0007669"/>
    <property type="project" value="UniProtKB-UniRule"/>
</dbReference>
<keyword evidence="2 7" id="KW-0645">Protease</keyword>
<evidence type="ECO:0000256" key="4">
    <source>
        <dbReference type="ARBA" id="ARBA00022825"/>
    </source>
</evidence>
<feature type="domain" description="SCP" evidence="8">
    <location>
        <begin position="806"/>
        <end position="936"/>
    </location>
</feature>
<keyword evidence="4 7" id="KW-0720">Serine protease</keyword>
<feature type="active site" description="Charge relay system" evidence="7">
    <location>
        <position position="383"/>
    </location>
</feature>
<dbReference type="PANTHER" id="PTHR43806">
    <property type="entry name" value="PEPTIDASE S8"/>
    <property type="match status" value="1"/>
</dbReference>
<name>A0A397G140_APHAT</name>
<dbReference type="Pfam" id="PF00188">
    <property type="entry name" value="CAP"/>
    <property type="match status" value="1"/>
</dbReference>